<dbReference type="Gene3D" id="3.30.40.10">
    <property type="entry name" value="Zinc/RING finger domain, C3HC4 (zinc finger)"/>
    <property type="match status" value="2"/>
</dbReference>
<dbReference type="PROSITE" id="PS50016">
    <property type="entry name" value="ZF_PHD_2"/>
    <property type="match status" value="1"/>
</dbReference>
<evidence type="ECO:0000313" key="10">
    <source>
        <dbReference type="EMBL" id="KAF7119409.1"/>
    </source>
</evidence>
<organism evidence="10 11">
    <name type="scientific">Rhododendron simsii</name>
    <name type="common">Sims's rhododendron</name>
    <dbReference type="NCBI Taxonomy" id="118357"/>
    <lineage>
        <taxon>Eukaryota</taxon>
        <taxon>Viridiplantae</taxon>
        <taxon>Streptophyta</taxon>
        <taxon>Embryophyta</taxon>
        <taxon>Tracheophyta</taxon>
        <taxon>Spermatophyta</taxon>
        <taxon>Magnoliopsida</taxon>
        <taxon>eudicotyledons</taxon>
        <taxon>Gunneridae</taxon>
        <taxon>Pentapetalae</taxon>
        <taxon>asterids</taxon>
        <taxon>Ericales</taxon>
        <taxon>Ericaceae</taxon>
        <taxon>Ericoideae</taxon>
        <taxon>Rhodoreae</taxon>
        <taxon>Rhododendron</taxon>
    </lineage>
</organism>
<dbReference type="PROSITE" id="PS01359">
    <property type="entry name" value="ZF_PHD_1"/>
    <property type="match status" value="1"/>
</dbReference>
<feature type="region of interest" description="Disordered" evidence="7">
    <location>
        <begin position="1742"/>
        <end position="1773"/>
    </location>
</feature>
<gene>
    <name evidence="10" type="ORF">RHSIM_Rhsim13G0217000</name>
</gene>
<dbReference type="InterPro" id="IPR047365">
    <property type="entry name" value="Tudor_AtPTM-like"/>
</dbReference>
<keyword evidence="5" id="KW-0539">Nucleus</keyword>
<dbReference type="InterPro" id="IPR001965">
    <property type="entry name" value="Znf_PHD"/>
</dbReference>
<dbReference type="Gene3D" id="2.30.30.140">
    <property type="match status" value="1"/>
</dbReference>
<evidence type="ECO:0000313" key="11">
    <source>
        <dbReference type="Proteomes" id="UP000626092"/>
    </source>
</evidence>
<dbReference type="GO" id="GO:0008270">
    <property type="term" value="F:zinc ion binding"/>
    <property type="evidence" value="ECO:0007669"/>
    <property type="project" value="UniProtKB-KW"/>
</dbReference>
<protein>
    <recommendedName>
        <fullName evidence="12">DDT domain-containing protein PTM</fullName>
    </recommendedName>
</protein>
<dbReference type="Pfam" id="PF02791">
    <property type="entry name" value="DDT"/>
    <property type="match status" value="1"/>
</dbReference>
<sequence>MAELVGKTVKKEFKGFGFFNGVVSSFDPSTGLFEIVYDDGDSEELEFEEISSLLENGSGSILDNHQSTCAAADVTKKKPRKRRRVGDDSGTIINSHSNLVMGLSSGEGLKEDTISVTENNTSCGNGVRSENWLNLNDGFDLNHGLNLDDDGLGLNDNELDSNDGFDLNVDSERRLEKKNVAFIDLNLDANGESEENLKEEDLVVSVVVGTQKRERCFDLNLGLDEEIKNSDSECDGQLRENGLFCLVNETQKRDMEETRMEVIGGYSESAVRDPCVRLLEEVPKGSGSLGSKGEDASAGAMCSTDVLSSEVQLTEMLPDTGTPVDHSSYQGNSESTCKERKRRKRRKSLDNVDCATERASRRRSSSRVAVANCTENHVSSGARSEAYDEVSPPGAIEAKDFPSSELEVEVGFPDGTPLDHGYGGSTGSTRKGRRGRKRKELLDSVDSARETVLRRSSRRLAATLSDQTCVSSGAMLQELNEAHPSPAVSVVLEESEEYNVLPSKLLLPPSSTNLNLDGIPVLDLFSVYTCLRSFSTLLFLSPFELEDFVAALKSKVPNLLFDSIHVSLLQTLRRHLEFLSEENSQSASNCLRSLNWDFLDLITWPMFMGEYLLTHGSELKPGLDLCKLKLFESEYYEQPTLVKIEILRCLCDDMMEVEGIRSELNRRTLAIELNINTDRIHRNIKIEASRKRTSLDISGGSCLTEDVVDEATDGNSDECRLCKMDGSLICCDGCPEAYHLKCVGVANSLLPEGDWYCPECMIDKDKPWLKMGKSIRGAELLGVDPYGRFYYSSCGYLLVSDSCESGASYHYYRGNELTSVIEALMSSDTLYRPILCAISKQWNIYVKFNGSKSYAGSHRPTVCLETMKGQMPSLAPSETYVRDEISDERKPRVNSIAAQSSGNTDSEVSALVNNEPVTVNNSMKMENPLTSSEGSAETSLATRIHNFGKTGISKDSEIQGTIVSVTIDLGAKRGKNMESTDYVNKYNFARTAALVVEELTGNSLDKVNVGSTKSLEDIISAQLKAISKKATKFSWPSIQNLNAEARREKCGWCFSCRAPDDDGDCFFNMNDSAPDSTSEIIDLGAKRSKKGHLVDVVGYMLCFEDRLRAFLLGPWLNPHYTKIWRNSVAKASEVDSLKHLLLMLESNLRPLALSAEWVKHVDSVATLGSASHVMTSSLRVSSKHGIGGKRGRNSDLKPNPSSKAATGLGLFWWRGGRLSRELFKWKVLPRSLASKAARQAGYAKIPGILYPDSSEFANRSKNVAWRAAVDTSRSVEQLALQVRELDSNIRWDEIENTNLLSKMDQFRKSVKSFKKAIIRRKCSEGAVVKYLLDFGKRRFIPDVVLTQGSRVEESSSGRKKYWLEEPHVPLFLLKTFEERRIARKTNKMSSGKLHWNDRVTKKNSKKRGFSYLFAKAERSENYQCGQCNKDVLISYIITSFCISGDLNNLEKEYLAISISYRLWEAVSCQHCQGFFHKRHVRKSARAITVECTYTCHKCQAGNRVKVAANHVKVTAKKGKAQSQKSTKVSTVCRILRSNASKKACKNKKQIQRQRQKNKKDTVVLPLRRSARRIQIVSLPTKKVGGRKKKKGRQIKPKKEVSKKPKKCTWQKKRTGIFHSYWLNGLLLSRKPNDARVENFRSKVLLADCDQLSDVVDQPKCSLCREQDFSSMLNYIRCEICGDWFHGDAIGLGVENISNLIGFRCHECRNREPPLCPHLHSSKTDPTQSGESNHTEIECAEEVSNVTASPTEVLEENKSRTDEESKNIHLNDDYSHKDQESGIFLKSNQLEAENDHLAQHEEHKGDEVQIFTENSVRNSSMESKEHVSLVESASDIDRGDIEALTDVIDTEMALLAHNNTKKGSLEQKSLVDSSELPCQVNAASGETVDGQETML</sequence>
<dbReference type="OrthoDB" id="784962at2759"/>
<dbReference type="SMART" id="SM00571">
    <property type="entry name" value="DDT"/>
    <property type="match status" value="1"/>
</dbReference>
<dbReference type="Pfam" id="PF00628">
    <property type="entry name" value="PHD"/>
    <property type="match status" value="1"/>
</dbReference>
<dbReference type="SMART" id="SM00249">
    <property type="entry name" value="PHD"/>
    <property type="match status" value="2"/>
</dbReference>
<feature type="compositionally biased region" description="Basic and acidic residues" evidence="7">
    <location>
        <begin position="1754"/>
        <end position="1773"/>
    </location>
</feature>
<feature type="region of interest" description="Disordered" evidence="7">
    <location>
        <begin position="1182"/>
        <end position="1201"/>
    </location>
</feature>
<dbReference type="GO" id="GO:0000785">
    <property type="term" value="C:chromatin"/>
    <property type="evidence" value="ECO:0007669"/>
    <property type="project" value="UniProtKB-ARBA"/>
</dbReference>
<evidence type="ECO:0008006" key="12">
    <source>
        <dbReference type="Google" id="ProtNLM"/>
    </source>
</evidence>
<dbReference type="PANTHER" id="PTHR46508:SF5">
    <property type="entry name" value="PHD-FINGER AND DNA BINDING DOMAIN-CONTAINING PROTEIN"/>
    <property type="match status" value="1"/>
</dbReference>
<dbReference type="SUPFAM" id="SSF57903">
    <property type="entry name" value="FYVE/PHD zinc finger"/>
    <property type="match status" value="2"/>
</dbReference>
<comment type="subcellular location">
    <subcellularLocation>
        <location evidence="1">Nucleus</location>
    </subcellularLocation>
</comment>
<evidence type="ECO:0000256" key="7">
    <source>
        <dbReference type="SAM" id="MobiDB-lite"/>
    </source>
</evidence>
<feature type="region of interest" description="Disordered" evidence="7">
    <location>
        <begin position="317"/>
        <end position="368"/>
    </location>
</feature>
<evidence type="ECO:0000256" key="2">
    <source>
        <dbReference type="ARBA" id="ARBA00022723"/>
    </source>
</evidence>
<comment type="caution">
    <text evidence="10">The sequence shown here is derived from an EMBL/GenBank/DDBJ whole genome shotgun (WGS) entry which is preliminary data.</text>
</comment>
<dbReference type="InterPro" id="IPR028942">
    <property type="entry name" value="WHIM1_dom"/>
</dbReference>
<proteinExistence type="predicted"/>
<dbReference type="PROSITE" id="PS50827">
    <property type="entry name" value="DDT"/>
    <property type="match status" value="1"/>
</dbReference>
<reference evidence="10" key="1">
    <citation type="submission" date="2019-11" db="EMBL/GenBank/DDBJ databases">
        <authorList>
            <person name="Liu Y."/>
            <person name="Hou J."/>
            <person name="Li T.-Q."/>
            <person name="Guan C.-H."/>
            <person name="Wu X."/>
            <person name="Wu H.-Z."/>
            <person name="Ling F."/>
            <person name="Zhang R."/>
            <person name="Shi X.-G."/>
            <person name="Ren J.-P."/>
            <person name="Chen E.-F."/>
            <person name="Sun J.-M."/>
        </authorList>
    </citation>
    <scope>NUCLEOTIDE SEQUENCE</scope>
    <source>
        <strain evidence="10">Adult_tree_wgs_1</strain>
        <tissue evidence="10">Leaves</tissue>
    </source>
</reference>
<dbReference type="InterPro" id="IPR011011">
    <property type="entry name" value="Znf_FYVE_PHD"/>
</dbReference>
<dbReference type="Pfam" id="PF15612">
    <property type="entry name" value="WHIM1"/>
    <property type="match status" value="1"/>
</dbReference>
<evidence type="ECO:0000256" key="4">
    <source>
        <dbReference type="ARBA" id="ARBA00022833"/>
    </source>
</evidence>
<dbReference type="InterPro" id="IPR018501">
    <property type="entry name" value="DDT_dom"/>
</dbReference>
<feature type="compositionally biased region" description="Polar residues" evidence="7">
    <location>
        <begin position="325"/>
        <end position="335"/>
    </location>
</feature>
<keyword evidence="4" id="KW-0862">Zinc</keyword>
<dbReference type="InterPro" id="IPR013083">
    <property type="entry name" value="Znf_RING/FYVE/PHD"/>
</dbReference>
<feature type="compositionally biased region" description="Basic residues" evidence="7">
    <location>
        <begin position="1583"/>
        <end position="1595"/>
    </location>
</feature>
<dbReference type="GO" id="GO:0005634">
    <property type="term" value="C:nucleus"/>
    <property type="evidence" value="ECO:0007669"/>
    <property type="project" value="UniProtKB-SubCell"/>
</dbReference>
<dbReference type="InterPro" id="IPR019786">
    <property type="entry name" value="Zinc_finger_PHD-type_CS"/>
</dbReference>
<evidence type="ECO:0000256" key="1">
    <source>
        <dbReference type="ARBA" id="ARBA00004123"/>
    </source>
</evidence>
<dbReference type="Pfam" id="PF21743">
    <property type="entry name" value="PTM_DIR17_Tudor"/>
    <property type="match status" value="1"/>
</dbReference>
<dbReference type="Proteomes" id="UP000626092">
    <property type="component" value="Unassembled WGS sequence"/>
</dbReference>
<dbReference type="CDD" id="cd15532">
    <property type="entry name" value="PHD2_CHD_II"/>
    <property type="match status" value="1"/>
</dbReference>
<name>A0A834FYF3_RHOSS</name>
<evidence type="ECO:0000256" key="5">
    <source>
        <dbReference type="ARBA" id="ARBA00023242"/>
    </source>
</evidence>
<evidence type="ECO:0000256" key="3">
    <source>
        <dbReference type="ARBA" id="ARBA00022771"/>
    </source>
</evidence>
<keyword evidence="2" id="KW-0479">Metal-binding</keyword>
<feature type="region of interest" description="Disordered" evidence="7">
    <location>
        <begin position="413"/>
        <end position="442"/>
    </location>
</feature>
<keyword evidence="3 6" id="KW-0863">Zinc-finger</keyword>
<keyword evidence="11" id="KW-1185">Reference proteome</keyword>
<dbReference type="EMBL" id="WJXA01000013">
    <property type="protein sequence ID" value="KAF7119409.1"/>
    <property type="molecule type" value="Genomic_DNA"/>
</dbReference>
<evidence type="ECO:0000256" key="6">
    <source>
        <dbReference type="PROSITE-ProRule" id="PRU00146"/>
    </source>
</evidence>
<feature type="compositionally biased region" description="Basic residues" evidence="7">
    <location>
        <begin position="430"/>
        <end position="439"/>
    </location>
</feature>
<dbReference type="InterPro" id="IPR056618">
    <property type="entry name" value="Chromo_PTM"/>
</dbReference>
<accession>A0A834FYF3</accession>
<dbReference type="PANTHER" id="PTHR46508">
    <property type="entry name" value="PHD FINGER FAMILY PROTEIN"/>
    <property type="match status" value="1"/>
</dbReference>
<feature type="region of interest" description="Disordered" evidence="7">
    <location>
        <begin position="888"/>
        <end position="908"/>
    </location>
</feature>
<feature type="domain" description="PHD-type" evidence="8">
    <location>
        <begin position="716"/>
        <end position="763"/>
    </location>
</feature>
<feature type="region of interest" description="Disordered" evidence="7">
    <location>
        <begin position="1582"/>
        <end position="1604"/>
    </location>
</feature>
<dbReference type="Pfam" id="PF24294">
    <property type="entry name" value="Chromo_PTM"/>
    <property type="match status" value="1"/>
</dbReference>
<evidence type="ECO:0000259" key="9">
    <source>
        <dbReference type="PROSITE" id="PS50827"/>
    </source>
</evidence>
<feature type="compositionally biased region" description="Polar residues" evidence="7">
    <location>
        <begin position="896"/>
        <end position="908"/>
    </location>
</feature>
<evidence type="ECO:0000259" key="8">
    <source>
        <dbReference type="PROSITE" id="PS50016"/>
    </source>
</evidence>
<feature type="domain" description="DDT" evidence="9">
    <location>
        <begin position="518"/>
        <end position="578"/>
    </location>
</feature>
<dbReference type="InterPro" id="IPR019787">
    <property type="entry name" value="Znf_PHD-finger"/>
</dbReference>
<dbReference type="CDD" id="cd20401">
    <property type="entry name" value="Tudor_AtPTM-like"/>
    <property type="match status" value="1"/>
</dbReference>